<dbReference type="EMBL" id="VSIV01000368">
    <property type="protein sequence ID" value="TYB32406.1"/>
    <property type="molecule type" value="Genomic_DNA"/>
</dbReference>
<dbReference type="PANTHER" id="PTHR35038:SF8">
    <property type="entry name" value="C-TYPE POLYHEME CYTOCHROME OMCC"/>
    <property type="match status" value="1"/>
</dbReference>
<proteinExistence type="predicted"/>
<comment type="caution">
    <text evidence="4">The sequence shown here is derived from an EMBL/GenBank/DDBJ whole genome shotgun (WGS) entry which is preliminary data.</text>
</comment>
<evidence type="ECO:0000256" key="2">
    <source>
        <dbReference type="SAM" id="MobiDB-lite"/>
    </source>
</evidence>
<feature type="region of interest" description="Disordered" evidence="2">
    <location>
        <begin position="513"/>
        <end position="533"/>
    </location>
</feature>
<organism evidence="4 5">
    <name type="scientific">Flexistipes sinusarabici</name>
    <dbReference type="NCBI Taxonomy" id="2352"/>
    <lineage>
        <taxon>Bacteria</taxon>
        <taxon>Pseudomonadati</taxon>
        <taxon>Deferribacterota</taxon>
        <taxon>Deferribacteres</taxon>
        <taxon>Deferribacterales</taxon>
        <taxon>Flexistipitaceae</taxon>
        <taxon>Flexistipes</taxon>
    </lineage>
</organism>
<gene>
    <name evidence="4" type="ORF">FXF49_11680</name>
</gene>
<evidence type="ECO:0000313" key="4">
    <source>
        <dbReference type="EMBL" id="TYB32406.1"/>
    </source>
</evidence>
<name>A0A5D0MHF9_FLESI</name>
<dbReference type="SUPFAM" id="SSF48695">
    <property type="entry name" value="Multiheme cytochromes"/>
    <property type="match status" value="1"/>
</dbReference>
<accession>A0A5D0MHF9</accession>
<keyword evidence="1 3" id="KW-0732">Signal</keyword>
<feature type="signal peptide" evidence="3">
    <location>
        <begin position="1"/>
        <end position="23"/>
    </location>
</feature>
<dbReference type="CDD" id="cd08168">
    <property type="entry name" value="Cytochrom_C3"/>
    <property type="match status" value="1"/>
</dbReference>
<dbReference type="AlphaFoldDB" id="A0A5D0MHF9"/>
<evidence type="ECO:0000313" key="5">
    <source>
        <dbReference type="Proteomes" id="UP000323337"/>
    </source>
</evidence>
<sequence length="533" mass="61252">MRKFLFLFIVAALTMLFAGTVSAITIKGVQVDAESAKCISCHEDQVIAPKVNEQWSHSAHAKNGIGCLSCHTAEKSDFDAMDHYGQYVAKHPTPKDCSMCHPQEVEENTKSKHAYPFWLYASADRSVFEPIVGTKQGCESCHNISAMWPDGSVGECDVCHSKHTFDVKQARHPNTCGECHLGPDHPQREIYYESKHGNIFRANEAQVNLDYDSSEVDGIPLPSPVCTTCHMDNVPGVKGTHNVSARLAWEAQAPWSYRTIWFEEELGTWQEKNERMKTVCKNCHAPDFVEDYFMMYDLVNLQYNEIRRQFVKWARLYVEKGLIKPLKETTVDGHTKTYSGTVINASWYTKASELLYNSWHHEGRRFRMGAAMQAPDYVQWHGIWELQHNLQEMIAWGAERGVEEAKKIYESNSPTKFFTYKIYDVPGGLYSLVTPEQFDVPMLYQVIPNYWEKAKANLKAAYEKGLITKETWERWLTRYENKEKYLGKDYTGHEIFQKYNERRKKELVADDGPLSDAIGLDLPSETPFAEKEK</sequence>
<dbReference type="PANTHER" id="PTHR35038">
    <property type="entry name" value="DISSIMILATORY SULFITE REDUCTASE SIRA"/>
    <property type="match status" value="1"/>
</dbReference>
<protein>
    <submittedName>
        <fullName evidence="4">Cytochrome C</fullName>
    </submittedName>
</protein>
<evidence type="ECO:0000256" key="3">
    <source>
        <dbReference type="SAM" id="SignalP"/>
    </source>
</evidence>
<dbReference type="RefSeq" id="WP_303702080.1">
    <property type="nucleotide sequence ID" value="NZ_VSIV01000368.1"/>
</dbReference>
<feature type="chain" id="PRO_5022914924" evidence="3">
    <location>
        <begin position="24"/>
        <end position="533"/>
    </location>
</feature>
<evidence type="ECO:0000256" key="1">
    <source>
        <dbReference type="ARBA" id="ARBA00022729"/>
    </source>
</evidence>
<dbReference type="Gene3D" id="1.10.780.10">
    <property type="entry name" value="Hydroxylamine Oxidoreductase, Chain A, domain 1"/>
    <property type="match status" value="1"/>
</dbReference>
<dbReference type="Proteomes" id="UP000323337">
    <property type="component" value="Unassembled WGS sequence"/>
</dbReference>
<dbReference type="Pfam" id="PF13447">
    <property type="entry name" value="Multi-haem_cyto"/>
    <property type="match status" value="1"/>
</dbReference>
<dbReference type="GO" id="GO:0016491">
    <property type="term" value="F:oxidoreductase activity"/>
    <property type="evidence" value="ECO:0007669"/>
    <property type="project" value="TreeGrafter"/>
</dbReference>
<reference evidence="4 5" key="1">
    <citation type="submission" date="2019-08" db="EMBL/GenBank/DDBJ databases">
        <title>Genomic characterization of a novel candidate phylum (ARYD3) from a high temperature, high salinity tertiary oil reservoir in north central Oklahoma, USA.</title>
        <authorList>
            <person name="Youssef N.H."/>
            <person name="Yadav A."/>
            <person name="Elshahed M.S."/>
        </authorList>
    </citation>
    <scope>NUCLEOTIDE SEQUENCE [LARGE SCALE GENOMIC DNA]</scope>
    <source>
        <strain evidence="4">ARYD1</strain>
    </source>
</reference>
<dbReference type="InterPro" id="IPR036280">
    <property type="entry name" value="Multihaem_cyt_sf"/>
</dbReference>
<dbReference type="InterPro" id="IPR051829">
    <property type="entry name" value="Multiheme_Cytochr_ET"/>
</dbReference>
<dbReference type="Gene3D" id="1.20.850.10">
    <property type="entry name" value="Hydroxylamine Oxidoreductase, Chain A, domain 2"/>
    <property type="match status" value="1"/>
</dbReference>